<dbReference type="PANTHER" id="PTHR32385">
    <property type="entry name" value="MANNOSYL PHOSPHORYLINOSITOL CERAMIDE SYNTHASE"/>
    <property type="match status" value="1"/>
</dbReference>
<dbReference type="GO" id="GO:0000030">
    <property type="term" value="F:mannosyltransferase activity"/>
    <property type="evidence" value="ECO:0007669"/>
    <property type="project" value="TreeGrafter"/>
</dbReference>
<dbReference type="InterPro" id="IPR007577">
    <property type="entry name" value="GlycoTrfase_DXD_sugar-bd_CS"/>
</dbReference>
<organism evidence="8 9">
    <name type="scientific">Plenodomus tracheiphilus IPT5</name>
    <dbReference type="NCBI Taxonomy" id="1408161"/>
    <lineage>
        <taxon>Eukaryota</taxon>
        <taxon>Fungi</taxon>
        <taxon>Dikarya</taxon>
        <taxon>Ascomycota</taxon>
        <taxon>Pezizomycotina</taxon>
        <taxon>Dothideomycetes</taxon>
        <taxon>Pleosporomycetidae</taxon>
        <taxon>Pleosporales</taxon>
        <taxon>Pleosporineae</taxon>
        <taxon>Leptosphaeriaceae</taxon>
        <taxon>Plenodomus</taxon>
    </lineage>
</organism>
<dbReference type="AlphaFoldDB" id="A0A6A7AN86"/>
<sequence length="338" mass="39457">MLRRQLLSRILASFSLLYAFYYIAKQCMFERVLDDLEITFEDFPLDYAKALKDSVIHGAQPTEFDYPSAFPKSIIPRRIHYIWFKDLYPSREHTTTMPSDGSQAPQLCQRYNPDYEIRVWNSTGGREFLEKEYTWFLPTFDGYTYPIQKVDALKYFVLYHFGGIYMDLDIACRRSLDPLLDFPAWFPKASPMGVNNDLMASTTRHPVLKRMTQQLIPYNHNWIFPYITIYRTTGPLFTSNILQEWLTHSVNSRHTTNFPKNESRHDTFFVLPRIFYSEEYTFFGHSPGGTWHGSDVATVLWFVDHPLVTVCVLPCVAAVLACMHMRGRRAATLNTASK</sequence>
<evidence type="ECO:0000313" key="8">
    <source>
        <dbReference type="EMBL" id="KAF2844696.1"/>
    </source>
</evidence>
<dbReference type="Proteomes" id="UP000799423">
    <property type="component" value="Unassembled WGS sequence"/>
</dbReference>
<comment type="similarity">
    <text evidence="2">Belongs to the glycosyltransferase 32 family.</text>
</comment>
<reference evidence="8" key="1">
    <citation type="submission" date="2020-01" db="EMBL/GenBank/DDBJ databases">
        <authorList>
            <consortium name="DOE Joint Genome Institute"/>
            <person name="Haridas S."/>
            <person name="Albert R."/>
            <person name="Binder M."/>
            <person name="Bloem J."/>
            <person name="Labutti K."/>
            <person name="Salamov A."/>
            <person name="Andreopoulos B."/>
            <person name="Baker S.E."/>
            <person name="Barry K."/>
            <person name="Bills G."/>
            <person name="Bluhm B.H."/>
            <person name="Cannon C."/>
            <person name="Castanera R."/>
            <person name="Culley D.E."/>
            <person name="Daum C."/>
            <person name="Ezra D."/>
            <person name="Gonzalez J.B."/>
            <person name="Henrissat B."/>
            <person name="Kuo A."/>
            <person name="Liang C."/>
            <person name="Lipzen A."/>
            <person name="Lutzoni F."/>
            <person name="Magnuson J."/>
            <person name="Mondo S."/>
            <person name="Nolan M."/>
            <person name="Ohm R."/>
            <person name="Pangilinan J."/>
            <person name="Park H.-J."/>
            <person name="Ramirez L."/>
            <person name="Alfaro M."/>
            <person name="Sun H."/>
            <person name="Tritt A."/>
            <person name="Yoshinaga Y."/>
            <person name="Zwiers L.-H."/>
            <person name="Turgeon B.G."/>
            <person name="Goodwin S.B."/>
            <person name="Spatafora J.W."/>
            <person name="Crous P.W."/>
            <person name="Grigoriev I.V."/>
        </authorList>
    </citation>
    <scope>NUCLEOTIDE SEQUENCE</scope>
    <source>
        <strain evidence="8">IPT5</strain>
    </source>
</reference>
<dbReference type="Gene3D" id="3.90.550.20">
    <property type="match status" value="1"/>
</dbReference>
<protein>
    <submittedName>
        <fullName evidence="8">Glycosyltransferase family 32 protein</fullName>
    </submittedName>
</protein>
<evidence type="ECO:0000256" key="4">
    <source>
        <dbReference type="ARBA" id="ARBA00022692"/>
    </source>
</evidence>
<dbReference type="Pfam" id="PF04488">
    <property type="entry name" value="Gly_transf_sug"/>
    <property type="match status" value="1"/>
</dbReference>
<evidence type="ECO:0000256" key="5">
    <source>
        <dbReference type="ARBA" id="ARBA00022989"/>
    </source>
</evidence>
<comment type="subcellular location">
    <subcellularLocation>
        <location evidence="1">Membrane</location>
    </subcellularLocation>
</comment>
<accession>A0A6A7AN86</accession>
<evidence type="ECO:0000256" key="7">
    <source>
        <dbReference type="SAM" id="Phobius"/>
    </source>
</evidence>
<evidence type="ECO:0000313" key="9">
    <source>
        <dbReference type="Proteomes" id="UP000799423"/>
    </source>
</evidence>
<dbReference type="EMBL" id="MU006367">
    <property type="protein sequence ID" value="KAF2844696.1"/>
    <property type="molecule type" value="Genomic_DNA"/>
</dbReference>
<dbReference type="InterPro" id="IPR051706">
    <property type="entry name" value="Glycosyltransferase_domain"/>
</dbReference>
<keyword evidence="9" id="KW-1185">Reference proteome</keyword>
<evidence type="ECO:0000256" key="2">
    <source>
        <dbReference type="ARBA" id="ARBA00009003"/>
    </source>
</evidence>
<evidence type="ECO:0000256" key="6">
    <source>
        <dbReference type="ARBA" id="ARBA00023136"/>
    </source>
</evidence>
<name>A0A6A7AN86_9PLEO</name>
<dbReference type="OrthoDB" id="3647at2759"/>
<dbReference type="SUPFAM" id="SSF53448">
    <property type="entry name" value="Nucleotide-diphospho-sugar transferases"/>
    <property type="match status" value="1"/>
</dbReference>
<gene>
    <name evidence="8" type="ORF">T440DRAFT_502927</name>
</gene>
<keyword evidence="5 7" id="KW-1133">Transmembrane helix</keyword>
<proteinExistence type="inferred from homology"/>
<evidence type="ECO:0000256" key="1">
    <source>
        <dbReference type="ARBA" id="ARBA00004370"/>
    </source>
</evidence>
<keyword evidence="3 8" id="KW-0808">Transferase</keyword>
<feature type="transmembrane region" description="Helical" evidence="7">
    <location>
        <begin position="6"/>
        <end position="24"/>
    </location>
</feature>
<dbReference type="InterPro" id="IPR029044">
    <property type="entry name" value="Nucleotide-diphossugar_trans"/>
</dbReference>
<keyword evidence="4 7" id="KW-0812">Transmembrane</keyword>
<evidence type="ECO:0000256" key="3">
    <source>
        <dbReference type="ARBA" id="ARBA00022679"/>
    </source>
</evidence>
<dbReference type="GO" id="GO:0051999">
    <property type="term" value="P:mannosyl-inositol phosphorylceramide biosynthetic process"/>
    <property type="evidence" value="ECO:0007669"/>
    <property type="project" value="TreeGrafter"/>
</dbReference>
<keyword evidence="6 7" id="KW-0472">Membrane</keyword>
<dbReference type="PANTHER" id="PTHR32385:SF20">
    <property type="entry name" value="MANNOSYL PHOSPHORYLINOSITOL CERAMIDE SYNTHASE CSH1-RELATED"/>
    <property type="match status" value="1"/>
</dbReference>
<dbReference type="GO" id="GO:0016020">
    <property type="term" value="C:membrane"/>
    <property type="evidence" value="ECO:0007669"/>
    <property type="project" value="UniProtKB-SubCell"/>
</dbReference>